<name>A0A174CU71_9FIRM</name>
<evidence type="ECO:0000256" key="2">
    <source>
        <dbReference type="ARBA" id="ARBA00022741"/>
    </source>
</evidence>
<dbReference type="Gene3D" id="3.30.1490.20">
    <property type="entry name" value="ATP-grasp fold, A domain"/>
    <property type="match status" value="1"/>
</dbReference>
<sequence length="406" mass="44679">MKKIMILGASTYQVPLIRTARRMGLYTIVVSIPGDYPGFALADKIYELNTRDKEAILAAAEKEQIDGICTSGTDVAVSTIGYVCEKMHLSGIPYEAAEILTDKAKMKDAFRQGGVSAADGMRVRSAEEAQKAAEQLGYPVVVKRVDSSGSRGITVVEHSGQIEEAYENARNGSARDYVLVEKFLRGTEIGVDGFVQNHKLVFLAPHTKFVYRGAHTTVPVGHAFPYGCSGALREEIARQMQLAVTASGADQCSVNADVFVDGEKVWIIEMGGRTGATCIPELISTYYGFDFYEQMIKSALGEETDFQQTESCPCMAKLLLSPVSGTITQIDRDQVECLRQEGLELVLDYPEGHEVSAMADGTDRIGHVIVKTDREAELDEQMKRVYRCIWVDGKNLETIWEEKTAK</sequence>
<dbReference type="Gene3D" id="3.40.50.20">
    <property type="match status" value="1"/>
</dbReference>
<reference evidence="6 7" key="1">
    <citation type="submission" date="2015-09" db="EMBL/GenBank/DDBJ databases">
        <authorList>
            <consortium name="Pathogen Informatics"/>
        </authorList>
    </citation>
    <scope>NUCLEOTIDE SEQUENCE [LARGE SCALE GENOMIC DNA]</scope>
    <source>
        <strain evidence="6 7">2789STDY5608849</strain>
    </source>
</reference>
<dbReference type="Gene3D" id="3.30.470.20">
    <property type="entry name" value="ATP-grasp fold, B domain"/>
    <property type="match status" value="1"/>
</dbReference>
<dbReference type="InterPro" id="IPR011761">
    <property type="entry name" value="ATP-grasp"/>
</dbReference>
<dbReference type="PANTHER" id="PTHR43585">
    <property type="entry name" value="FUMIPYRROLE BIOSYNTHESIS PROTEIN C"/>
    <property type="match status" value="1"/>
</dbReference>
<dbReference type="SUPFAM" id="SSF52440">
    <property type="entry name" value="PreATP-grasp domain"/>
    <property type="match status" value="1"/>
</dbReference>
<evidence type="ECO:0000313" key="6">
    <source>
        <dbReference type="EMBL" id="CUO16567.1"/>
    </source>
</evidence>
<feature type="domain" description="ATP-grasp" evidence="5">
    <location>
        <begin position="107"/>
        <end position="300"/>
    </location>
</feature>
<evidence type="ECO:0000256" key="3">
    <source>
        <dbReference type="ARBA" id="ARBA00022840"/>
    </source>
</evidence>
<gene>
    <name evidence="6" type="primary">bacD</name>
    <name evidence="6" type="ORF">ERS852406_01400</name>
</gene>
<evidence type="ECO:0000256" key="4">
    <source>
        <dbReference type="PROSITE-ProRule" id="PRU00409"/>
    </source>
</evidence>
<dbReference type="InterPro" id="IPR052032">
    <property type="entry name" value="ATP-dep_AA_Ligase"/>
</dbReference>
<proteinExistence type="predicted"/>
<accession>A0A174CU71</accession>
<dbReference type="InterPro" id="IPR016185">
    <property type="entry name" value="PreATP-grasp_dom_sf"/>
</dbReference>
<dbReference type="GO" id="GO:0046872">
    <property type="term" value="F:metal ion binding"/>
    <property type="evidence" value="ECO:0007669"/>
    <property type="project" value="InterPro"/>
</dbReference>
<dbReference type="PANTHER" id="PTHR43585:SF2">
    <property type="entry name" value="ATP-GRASP ENZYME FSQD"/>
    <property type="match status" value="1"/>
</dbReference>
<keyword evidence="2 4" id="KW-0547">Nucleotide-binding</keyword>
<dbReference type="AlphaFoldDB" id="A0A174CU71"/>
<organism evidence="6 7">
    <name type="scientific">Fusicatenibacter saccharivorans</name>
    <dbReference type="NCBI Taxonomy" id="1150298"/>
    <lineage>
        <taxon>Bacteria</taxon>
        <taxon>Bacillati</taxon>
        <taxon>Bacillota</taxon>
        <taxon>Clostridia</taxon>
        <taxon>Lachnospirales</taxon>
        <taxon>Lachnospiraceae</taxon>
        <taxon>Fusicatenibacter</taxon>
    </lineage>
</organism>
<dbReference type="EMBL" id="CYYV01000006">
    <property type="protein sequence ID" value="CUO16567.1"/>
    <property type="molecule type" value="Genomic_DNA"/>
</dbReference>
<protein>
    <submittedName>
        <fullName evidence="6">Alanine-anticapsin ligase BacD</fullName>
        <ecNumber evidence="6">6.3.2.49</ecNumber>
    </submittedName>
</protein>
<dbReference type="PROSITE" id="PS50975">
    <property type="entry name" value="ATP_GRASP"/>
    <property type="match status" value="1"/>
</dbReference>
<dbReference type="InterPro" id="IPR005479">
    <property type="entry name" value="CPAse_ATP-bd"/>
</dbReference>
<dbReference type="SUPFAM" id="SSF56059">
    <property type="entry name" value="Glutathione synthetase ATP-binding domain-like"/>
    <property type="match status" value="1"/>
</dbReference>
<keyword evidence="1 6" id="KW-0436">Ligase</keyword>
<evidence type="ECO:0000313" key="7">
    <source>
        <dbReference type="Proteomes" id="UP000095706"/>
    </source>
</evidence>
<dbReference type="InterPro" id="IPR013815">
    <property type="entry name" value="ATP_grasp_subdomain_1"/>
</dbReference>
<dbReference type="GO" id="GO:0034026">
    <property type="term" value="F:L-amino-acid alpha-ligase activity"/>
    <property type="evidence" value="ECO:0007669"/>
    <property type="project" value="UniProtKB-EC"/>
</dbReference>
<dbReference type="Pfam" id="PF02786">
    <property type="entry name" value="CPSase_L_D2"/>
    <property type="match status" value="1"/>
</dbReference>
<dbReference type="GO" id="GO:0005524">
    <property type="term" value="F:ATP binding"/>
    <property type="evidence" value="ECO:0007669"/>
    <property type="project" value="UniProtKB-UniRule"/>
</dbReference>
<dbReference type="EC" id="6.3.2.49" evidence="6"/>
<dbReference type="RefSeq" id="WP_055227280.1">
    <property type="nucleotide sequence ID" value="NZ_CYYV01000006.1"/>
</dbReference>
<evidence type="ECO:0000259" key="5">
    <source>
        <dbReference type="PROSITE" id="PS50975"/>
    </source>
</evidence>
<keyword evidence="3 4" id="KW-0067">ATP-binding</keyword>
<dbReference type="Proteomes" id="UP000095706">
    <property type="component" value="Unassembled WGS sequence"/>
</dbReference>
<evidence type="ECO:0000256" key="1">
    <source>
        <dbReference type="ARBA" id="ARBA00022598"/>
    </source>
</evidence>